<sequence length="388" mass="43123">MADSSTALLFFTNEKNMVPFSDLGDAPTSGTVYSLVVLATALVKRGARVCIACCLPERMEADGVFYEPCDSEARLIELARAQYYDRVIVVGHAVNALSEAAQGIERCDYWLHNWTAFPDLIEQVTRFGFQQVFCVSPYHLGYYLVHSLRHPSLWRRLAYVNNPVDARFFCLRDAVESAEAEEIHVAFIGYPSRGKGFDRVVEMMEALSRLTPRPCVLHVFGDAKLYDEADDSQLDIPVYHPVVLHGSVSRKQLYPLLSSCNFAVSGLSGSETFCLSLLEAAACGVVPVTINSGGQVSFLNAKNSIIAERVLDLPARILACFEDKQTYAARSKVATSIYSDFEPTVLAEQWLRCVDGRGASGFGALKRLRVFICFVASRLRRALWMIVK</sequence>
<organism evidence="2 3">
    <name type="scientific">Thalassobacterium maritimum</name>
    <dbReference type="NCBI Taxonomy" id="3041265"/>
    <lineage>
        <taxon>Bacteria</taxon>
        <taxon>Pseudomonadati</taxon>
        <taxon>Verrucomicrobiota</taxon>
        <taxon>Opitutia</taxon>
        <taxon>Puniceicoccales</taxon>
        <taxon>Coraliomargaritaceae</taxon>
        <taxon>Thalassobacterium</taxon>
    </lineage>
</organism>
<dbReference type="Pfam" id="PF00534">
    <property type="entry name" value="Glycos_transf_1"/>
    <property type="match status" value="1"/>
</dbReference>
<evidence type="ECO:0000259" key="1">
    <source>
        <dbReference type="Pfam" id="PF00534"/>
    </source>
</evidence>
<proteinExistence type="predicted"/>
<dbReference type="SUPFAM" id="SSF53756">
    <property type="entry name" value="UDP-Glycosyltransferase/glycogen phosphorylase"/>
    <property type="match status" value="1"/>
</dbReference>
<keyword evidence="2" id="KW-0328">Glycosyltransferase</keyword>
<evidence type="ECO:0000313" key="2">
    <source>
        <dbReference type="EMBL" id="MDQ8208534.1"/>
    </source>
</evidence>
<keyword evidence="3" id="KW-1185">Reference proteome</keyword>
<name>A0ABU1AWJ9_9BACT</name>
<dbReference type="Gene3D" id="3.40.50.2000">
    <property type="entry name" value="Glycogen Phosphorylase B"/>
    <property type="match status" value="1"/>
</dbReference>
<feature type="domain" description="Glycosyl transferase family 1" evidence="1">
    <location>
        <begin position="180"/>
        <end position="303"/>
    </location>
</feature>
<dbReference type="RefSeq" id="WP_308951152.1">
    <property type="nucleotide sequence ID" value="NZ_JARXHW010000033.1"/>
</dbReference>
<comment type="caution">
    <text evidence="2">The sequence shown here is derived from an EMBL/GenBank/DDBJ whole genome shotgun (WGS) entry which is preliminary data.</text>
</comment>
<keyword evidence="2" id="KW-0808">Transferase</keyword>
<evidence type="ECO:0000313" key="3">
    <source>
        <dbReference type="Proteomes" id="UP001225316"/>
    </source>
</evidence>
<gene>
    <name evidence="2" type="ORF">QEH52_13500</name>
</gene>
<reference evidence="2 3" key="1">
    <citation type="submission" date="2023-04" db="EMBL/GenBank/DDBJ databases">
        <title>A novel bacteria isolated from coastal sediment.</title>
        <authorList>
            <person name="Liu X.-J."/>
            <person name="Du Z.-J."/>
        </authorList>
    </citation>
    <scope>NUCLEOTIDE SEQUENCE [LARGE SCALE GENOMIC DNA]</scope>
    <source>
        <strain evidence="2 3">SDUM461003</strain>
    </source>
</reference>
<dbReference type="EMBL" id="JARXHW010000033">
    <property type="protein sequence ID" value="MDQ8208534.1"/>
    <property type="molecule type" value="Genomic_DNA"/>
</dbReference>
<accession>A0ABU1AWJ9</accession>
<dbReference type="GO" id="GO:0016757">
    <property type="term" value="F:glycosyltransferase activity"/>
    <property type="evidence" value="ECO:0007669"/>
    <property type="project" value="UniProtKB-KW"/>
</dbReference>
<dbReference type="InterPro" id="IPR001296">
    <property type="entry name" value="Glyco_trans_1"/>
</dbReference>
<dbReference type="Proteomes" id="UP001225316">
    <property type="component" value="Unassembled WGS sequence"/>
</dbReference>
<dbReference type="EC" id="2.4.-.-" evidence="2"/>
<protein>
    <submittedName>
        <fullName evidence="2">Glycosyltransferase</fullName>
        <ecNumber evidence="2">2.4.-.-</ecNumber>
    </submittedName>
</protein>